<dbReference type="AlphaFoldDB" id="A0A835CU60"/>
<accession>A0A835CU60</accession>
<comment type="caution">
    <text evidence="2">The sequence shown here is derived from an EMBL/GenBank/DDBJ whole genome shotgun (WGS) entry which is preliminary data.</text>
</comment>
<evidence type="ECO:0000313" key="3">
    <source>
        <dbReference type="Proteomes" id="UP000639338"/>
    </source>
</evidence>
<dbReference type="EMBL" id="JACMRX010000002">
    <property type="protein sequence ID" value="KAF7996077.1"/>
    <property type="molecule type" value="Genomic_DNA"/>
</dbReference>
<organism evidence="2 3">
    <name type="scientific">Aphidius gifuensis</name>
    <name type="common">Parasitoid wasp</name>
    <dbReference type="NCBI Taxonomy" id="684658"/>
    <lineage>
        <taxon>Eukaryota</taxon>
        <taxon>Metazoa</taxon>
        <taxon>Ecdysozoa</taxon>
        <taxon>Arthropoda</taxon>
        <taxon>Hexapoda</taxon>
        <taxon>Insecta</taxon>
        <taxon>Pterygota</taxon>
        <taxon>Neoptera</taxon>
        <taxon>Endopterygota</taxon>
        <taxon>Hymenoptera</taxon>
        <taxon>Apocrita</taxon>
        <taxon>Ichneumonoidea</taxon>
        <taxon>Braconidae</taxon>
        <taxon>Aphidiinae</taxon>
        <taxon>Aphidius</taxon>
    </lineage>
</organism>
<reference evidence="2 3" key="1">
    <citation type="submission" date="2020-08" db="EMBL/GenBank/DDBJ databases">
        <title>Aphidius gifuensis genome sequencing and assembly.</title>
        <authorList>
            <person name="Du Z."/>
        </authorList>
    </citation>
    <scope>NUCLEOTIDE SEQUENCE [LARGE SCALE GENOMIC DNA]</scope>
    <source>
        <strain evidence="2">YNYX2018</strain>
        <tissue evidence="2">Adults</tissue>
    </source>
</reference>
<dbReference type="OrthoDB" id="7700952at2759"/>
<proteinExistence type="predicted"/>
<sequence length="251" mass="28354">MSDNFRDRCGNPFNIDSHISRIGLRKLSENLKLKWGINSNYLVCSRCRKQLSEQQPMHQSESDEDDETRESEKEDLESEPGEDIVDIIDEPVAGCSQVSKSISIHSNKSSAPTISIESKLPTINAALAVLENSPIPQKKLKLDPWVENKVDKIAANLKRTLGLPYVADNKSSDLRQDGKHFRELIEKLKDKFHANDTTKNMKIQILTLLPSDWSLRKIAEIMDTTKHMAQVSRHVIEKRGILSSGDARQAL</sequence>
<name>A0A835CU60_APHGI</name>
<feature type="region of interest" description="Disordered" evidence="1">
    <location>
        <begin position="52"/>
        <end position="83"/>
    </location>
</feature>
<dbReference type="Proteomes" id="UP000639338">
    <property type="component" value="Unassembled WGS sequence"/>
</dbReference>
<gene>
    <name evidence="2" type="ORF">HCN44_009913</name>
</gene>
<keyword evidence="3" id="KW-1185">Reference proteome</keyword>
<protein>
    <submittedName>
        <fullName evidence="2">Uncharacterized protein</fullName>
    </submittedName>
</protein>
<evidence type="ECO:0000256" key="1">
    <source>
        <dbReference type="SAM" id="MobiDB-lite"/>
    </source>
</evidence>
<feature type="compositionally biased region" description="Acidic residues" evidence="1">
    <location>
        <begin position="62"/>
        <end position="83"/>
    </location>
</feature>
<evidence type="ECO:0000313" key="2">
    <source>
        <dbReference type="EMBL" id="KAF7996077.1"/>
    </source>
</evidence>